<evidence type="ECO:0000313" key="3">
    <source>
        <dbReference type="Proteomes" id="UP000509568"/>
    </source>
</evidence>
<dbReference type="Proteomes" id="UP000509568">
    <property type="component" value="Chromosome"/>
</dbReference>
<gene>
    <name evidence="2" type="ORF">HWQ56_16540</name>
</gene>
<evidence type="ECO:0000313" key="2">
    <source>
        <dbReference type="EMBL" id="QKZ05311.1"/>
    </source>
</evidence>
<dbReference type="InterPro" id="IPR036610">
    <property type="entry name" value="PEBP-like_sf"/>
</dbReference>
<dbReference type="NCBIfam" id="TIGR00481">
    <property type="entry name" value="YbhB/YbcL family Raf kinase inhibitor-like protein"/>
    <property type="match status" value="1"/>
</dbReference>
<dbReference type="PANTHER" id="PTHR30289">
    <property type="entry name" value="UNCHARACTERIZED PROTEIN YBCL-RELATED"/>
    <property type="match status" value="1"/>
</dbReference>
<dbReference type="InterPro" id="IPR005247">
    <property type="entry name" value="YbhB_YbcL/LppC-like"/>
</dbReference>
<feature type="signal peptide" evidence="1">
    <location>
        <begin position="1"/>
        <end position="22"/>
    </location>
</feature>
<dbReference type="KEGG" id="pez:HWQ56_16540"/>
<proteinExistence type="predicted"/>
<organism evidence="2 3">
    <name type="scientific">Pseudomonas eucalypticola</name>
    <dbReference type="NCBI Taxonomy" id="2599595"/>
    <lineage>
        <taxon>Bacteria</taxon>
        <taxon>Pseudomonadati</taxon>
        <taxon>Pseudomonadota</taxon>
        <taxon>Gammaproteobacteria</taxon>
        <taxon>Pseudomonadales</taxon>
        <taxon>Pseudomonadaceae</taxon>
        <taxon>Pseudomonas</taxon>
    </lineage>
</organism>
<evidence type="ECO:0000256" key="1">
    <source>
        <dbReference type="SAM" id="SignalP"/>
    </source>
</evidence>
<accession>A0A7D5HXZ7</accession>
<dbReference type="RefSeq" id="WP_176571189.1">
    <property type="nucleotide sequence ID" value="NZ_CP056030.1"/>
</dbReference>
<reference evidence="2 3" key="1">
    <citation type="submission" date="2020-06" db="EMBL/GenBank/DDBJ databases">
        <title>Pseudomonas eucalypticola sp. nov., an endophyte of Eucalyptus dunnii leaves with biocontrol ability of eucalyptus leaf blight.</title>
        <authorList>
            <person name="Liu Y."/>
            <person name="Song Z."/>
            <person name="Zeng H."/>
            <person name="Lu M."/>
            <person name="Wang X."/>
            <person name="Lian X."/>
            <person name="Zhang Q."/>
        </authorList>
    </citation>
    <scope>NUCLEOTIDE SEQUENCE [LARGE SCALE GENOMIC DNA]</scope>
    <source>
        <strain evidence="2 3">NP-1</strain>
    </source>
</reference>
<feature type="chain" id="PRO_5029000778" evidence="1">
    <location>
        <begin position="23"/>
        <end position="172"/>
    </location>
</feature>
<dbReference type="EMBL" id="CP056030">
    <property type="protein sequence ID" value="QKZ05311.1"/>
    <property type="molecule type" value="Genomic_DNA"/>
</dbReference>
<protein>
    <submittedName>
        <fullName evidence="2">YbhB/YbcL family Raf kinase inhibitor-like protein</fullName>
    </submittedName>
</protein>
<keyword evidence="3" id="KW-1185">Reference proteome</keyword>
<dbReference type="AlphaFoldDB" id="A0A7D5HXZ7"/>
<dbReference type="PANTHER" id="PTHR30289:SF1">
    <property type="entry name" value="PEBP (PHOSPHATIDYLETHANOLAMINE-BINDING PROTEIN) FAMILY PROTEIN"/>
    <property type="match status" value="1"/>
</dbReference>
<sequence>MLPRAFTLALCLSLPLLAQAQAAFTLTTPDGADNALLSRANAANTGDCGGDNVAPALSWSNAPAGTRSFAVVLHDPDGQKGLGVDHWVHYGITGDGLEGSAGGLGGTNSKGLTTYSGPCPPVGENPHHYVIQVYALDLAPDALPAGLTREALLGQIKGHILGNTSVVRRYGR</sequence>
<keyword evidence="1" id="KW-0732">Signal</keyword>
<dbReference type="CDD" id="cd00865">
    <property type="entry name" value="PEBP_bact_arch"/>
    <property type="match status" value="1"/>
</dbReference>
<dbReference type="SUPFAM" id="SSF49777">
    <property type="entry name" value="PEBP-like"/>
    <property type="match status" value="1"/>
</dbReference>
<dbReference type="Gene3D" id="3.90.280.10">
    <property type="entry name" value="PEBP-like"/>
    <property type="match status" value="1"/>
</dbReference>
<name>A0A7D5HXZ7_9PSED</name>
<dbReference type="Pfam" id="PF01161">
    <property type="entry name" value="PBP"/>
    <property type="match status" value="1"/>
</dbReference>
<dbReference type="InterPro" id="IPR008914">
    <property type="entry name" value="PEBP"/>
</dbReference>